<organism evidence="6 7">
    <name type="scientific">Pseudomonas lutea</name>
    <dbReference type="NCBI Taxonomy" id="243924"/>
    <lineage>
        <taxon>Bacteria</taxon>
        <taxon>Pseudomonadati</taxon>
        <taxon>Pseudomonadota</taxon>
        <taxon>Gammaproteobacteria</taxon>
        <taxon>Pseudomonadales</taxon>
        <taxon>Pseudomonadaceae</taxon>
        <taxon>Pseudomonas</taxon>
    </lineage>
</organism>
<dbReference type="GO" id="GO:0043565">
    <property type="term" value="F:sequence-specific DNA binding"/>
    <property type="evidence" value="ECO:0007669"/>
    <property type="project" value="TreeGrafter"/>
</dbReference>
<evidence type="ECO:0000259" key="5">
    <source>
        <dbReference type="PROSITE" id="PS50931"/>
    </source>
</evidence>
<dbReference type="InterPro" id="IPR036388">
    <property type="entry name" value="WH-like_DNA-bd_sf"/>
</dbReference>
<dbReference type="PANTHER" id="PTHR30537">
    <property type="entry name" value="HTH-TYPE TRANSCRIPTIONAL REGULATOR"/>
    <property type="match status" value="1"/>
</dbReference>
<evidence type="ECO:0000313" key="7">
    <source>
        <dbReference type="Proteomes" id="UP000029719"/>
    </source>
</evidence>
<evidence type="ECO:0000256" key="4">
    <source>
        <dbReference type="ARBA" id="ARBA00023163"/>
    </source>
</evidence>
<comment type="similarity">
    <text evidence="1">Belongs to the LysR transcriptional regulatory family.</text>
</comment>
<dbReference type="Gene3D" id="1.10.10.10">
    <property type="entry name" value="Winged helix-like DNA-binding domain superfamily/Winged helix DNA-binding domain"/>
    <property type="match status" value="1"/>
</dbReference>
<dbReference type="RefSeq" id="WP_037010511.1">
    <property type="nucleotide sequence ID" value="NZ_JRMB01000001.1"/>
</dbReference>
<dbReference type="InterPro" id="IPR058163">
    <property type="entry name" value="LysR-type_TF_proteobact-type"/>
</dbReference>
<dbReference type="OrthoDB" id="9786526at2"/>
<reference evidence="6 7" key="1">
    <citation type="submission" date="2014-09" db="EMBL/GenBank/DDBJ databases">
        <title>Genome sequence of Pseudomonas lutea strain DSM 17257T.</title>
        <authorList>
            <person name="Kwak Y."/>
            <person name="Shin J.-H."/>
        </authorList>
    </citation>
    <scope>NUCLEOTIDE SEQUENCE [LARGE SCALE GENOMIC DNA]</scope>
    <source>
        <strain evidence="6 7">DSM 17257</strain>
    </source>
</reference>
<name>A0A9X0EGK4_9PSED</name>
<dbReference type="PROSITE" id="PS50931">
    <property type="entry name" value="HTH_LYSR"/>
    <property type="match status" value="1"/>
</dbReference>
<dbReference type="GO" id="GO:0003700">
    <property type="term" value="F:DNA-binding transcription factor activity"/>
    <property type="evidence" value="ECO:0007669"/>
    <property type="project" value="InterPro"/>
</dbReference>
<evidence type="ECO:0000256" key="3">
    <source>
        <dbReference type="ARBA" id="ARBA00023125"/>
    </source>
</evidence>
<accession>A0A9X0EGK4</accession>
<dbReference type="EMBL" id="JRMB01000001">
    <property type="protein sequence ID" value="KGF65393.1"/>
    <property type="molecule type" value="Genomic_DNA"/>
</dbReference>
<protein>
    <submittedName>
        <fullName evidence="6">LysR family transcriptional regulator</fullName>
    </submittedName>
</protein>
<dbReference type="SUPFAM" id="SSF46785">
    <property type="entry name" value="Winged helix' DNA-binding domain"/>
    <property type="match status" value="1"/>
</dbReference>
<dbReference type="InterPro" id="IPR000847">
    <property type="entry name" value="LysR_HTH_N"/>
</dbReference>
<dbReference type="InterPro" id="IPR005119">
    <property type="entry name" value="LysR_subst-bd"/>
</dbReference>
<dbReference type="FunFam" id="1.10.10.10:FF:000001">
    <property type="entry name" value="LysR family transcriptional regulator"/>
    <property type="match status" value="1"/>
</dbReference>
<dbReference type="InterPro" id="IPR036390">
    <property type="entry name" value="WH_DNA-bd_sf"/>
</dbReference>
<evidence type="ECO:0000256" key="2">
    <source>
        <dbReference type="ARBA" id="ARBA00023015"/>
    </source>
</evidence>
<comment type="caution">
    <text evidence="6">The sequence shown here is derived from an EMBL/GenBank/DDBJ whole genome shotgun (WGS) entry which is preliminary data.</text>
</comment>
<dbReference type="Proteomes" id="UP000029719">
    <property type="component" value="Unassembled WGS sequence"/>
</dbReference>
<dbReference type="AlphaFoldDB" id="A0A9X0EGK4"/>
<dbReference type="PANTHER" id="PTHR30537:SF5">
    <property type="entry name" value="HTH-TYPE TRANSCRIPTIONAL ACTIVATOR TTDR-RELATED"/>
    <property type="match status" value="1"/>
</dbReference>
<feature type="domain" description="HTH lysR-type" evidence="5">
    <location>
        <begin position="1"/>
        <end position="59"/>
    </location>
</feature>
<evidence type="ECO:0000256" key="1">
    <source>
        <dbReference type="ARBA" id="ARBA00009437"/>
    </source>
</evidence>
<keyword evidence="2" id="KW-0805">Transcription regulation</keyword>
<keyword evidence="3" id="KW-0238">DNA-binding</keyword>
<evidence type="ECO:0000313" key="6">
    <source>
        <dbReference type="EMBL" id="KGF65393.1"/>
    </source>
</evidence>
<gene>
    <name evidence="6" type="ORF">LT42_05465</name>
</gene>
<dbReference type="Pfam" id="PF00126">
    <property type="entry name" value="HTH_1"/>
    <property type="match status" value="1"/>
</dbReference>
<dbReference type="Gene3D" id="3.40.190.290">
    <property type="match status" value="1"/>
</dbReference>
<dbReference type="GO" id="GO:0006351">
    <property type="term" value="P:DNA-templated transcription"/>
    <property type="evidence" value="ECO:0007669"/>
    <property type="project" value="TreeGrafter"/>
</dbReference>
<keyword evidence="4" id="KW-0804">Transcription</keyword>
<sequence length="303" mass="33270">MDRYHEMAMFEALSERPSLASAARRLNVSGATMARAIARLEARLGVVLLQRSTQGVVLTPAGSAFMADCSRILRAVSEAEASAKGLHVKPQGSLTVLMPSLFSRHVMPPMLAEYLDAYPQITLVAHYHDRFPHINEEGLDVAVWIGALPDSSLIARPVGFVTSVVCASPTYLSAFGVPAEPEDLKRHRLIATHAFKGCVHWDFQEQGSPTCIKVRCQLSCATVQAAIDAAAHGAGLIRCLNYPLHDDFENGRLQRVLQRYEGPALPVHVIYRERRSASMRVRSFVDFIVDALRGHPALHVATE</sequence>
<dbReference type="Pfam" id="PF03466">
    <property type="entry name" value="LysR_substrate"/>
    <property type="match status" value="1"/>
</dbReference>
<proteinExistence type="inferred from homology"/>
<dbReference type="SUPFAM" id="SSF53850">
    <property type="entry name" value="Periplasmic binding protein-like II"/>
    <property type="match status" value="1"/>
</dbReference>